<feature type="non-terminal residue" evidence="3">
    <location>
        <position position="1"/>
    </location>
</feature>
<keyword evidence="2" id="KW-0732">Signal</keyword>
<accession>A0AAV5VKX7</accession>
<gene>
    <name evidence="3" type="ORF">PFISCL1PPCAC_10649</name>
</gene>
<dbReference type="EMBL" id="BTSY01000003">
    <property type="protein sequence ID" value="GMT19352.1"/>
    <property type="molecule type" value="Genomic_DNA"/>
</dbReference>
<evidence type="ECO:0000313" key="3">
    <source>
        <dbReference type="EMBL" id="GMT19352.1"/>
    </source>
</evidence>
<proteinExistence type="predicted"/>
<feature type="signal peptide" evidence="2">
    <location>
        <begin position="1"/>
        <end position="20"/>
    </location>
</feature>
<feature type="non-terminal residue" evidence="3">
    <location>
        <position position="128"/>
    </location>
</feature>
<sequence>LILLTTVIPLSTSYLLPCKGNYDCEPYLVCARMFGVDQCTISLFSPRVKVVSTEYTHTQDSSDTVDIGYGGMTTGEEKQIDNSGKGTFPEKKLVMIGPITIEKAKKKENEEKKVNMVDNEVEEKKEHK</sequence>
<protein>
    <submittedName>
        <fullName evidence="3">Uncharacterized protein</fullName>
    </submittedName>
</protein>
<comment type="caution">
    <text evidence="3">The sequence shown here is derived from an EMBL/GenBank/DDBJ whole genome shotgun (WGS) entry which is preliminary data.</text>
</comment>
<organism evidence="3 4">
    <name type="scientific">Pristionchus fissidentatus</name>
    <dbReference type="NCBI Taxonomy" id="1538716"/>
    <lineage>
        <taxon>Eukaryota</taxon>
        <taxon>Metazoa</taxon>
        <taxon>Ecdysozoa</taxon>
        <taxon>Nematoda</taxon>
        <taxon>Chromadorea</taxon>
        <taxon>Rhabditida</taxon>
        <taxon>Rhabditina</taxon>
        <taxon>Diplogasteromorpha</taxon>
        <taxon>Diplogasteroidea</taxon>
        <taxon>Neodiplogasteridae</taxon>
        <taxon>Pristionchus</taxon>
    </lineage>
</organism>
<reference evidence="3" key="1">
    <citation type="submission" date="2023-10" db="EMBL/GenBank/DDBJ databases">
        <title>Genome assembly of Pristionchus species.</title>
        <authorList>
            <person name="Yoshida K."/>
            <person name="Sommer R.J."/>
        </authorList>
    </citation>
    <scope>NUCLEOTIDE SEQUENCE</scope>
    <source>
        <strain evidence="3">RS5133</strain>
    </source>
</reference>
<keyword evidence="4" id="KW-1185">Reference proteome</keyword>
<evidence type="ECO:0000313" key="4">
    <source>
        <dbReference type="Proteomes" id="UP001432322"/>
    </source>
</evidence>
<evidence type="ECO:0000256" key="1">
    <source>
        <dbReference type="SAM" id="MobiDB-lite"/>
    </source>
</evidence>
<evidence type="ECO:0000256" key="2">
    <source>
        <dbReference type="SAM" id="SignalP"/>
    </source>
</evidence>
<feature type="region of interest" description="Disordered" evidence="1">
    <location>
        <begin position="66"/>
        <end position="85"/>
    </location>
</feature>
<dbReference type="AlphaFoldDB" id="A0AAV5VKX7"/>
<dbReference type="Proteomes" id="UP001432322">
    <property type="component" value="Unassembled WGS sequence"/>
</dbReference>
<feature type="chain" id="PRO_5043977852" evidence="2">
    <location>
        <begin position="21"/>
        <end position="128"/>
    </location>
</feature>
<feature type="region of interest" description="Disordered" evidence="1">
    <location>
        <begin position="107"/>
        <end position="128"/>
    </location>
</feature>
<name>A0AAV5VKX7_9BILA</name>